<evidence type="ECO:0000313" key="3">
    <source>
        <dbReference type="Proteomes" id="UP000008022"/>
    </source>
</evidence>
<protein>
    <submittedName>
        <fullName evidence="2">Uncharacterized protein</fullName>
    </submittedName>
</protein>
<dbReference type="AlphaFoldDB" id="A0A0E0NTV7"/>
<evidence type="ECO:0000256" key="1">
    <source>
        <dbReference type="SAM" id="MobiDB-lite"/>
    </source>
</evidence>
<evidence type="ECO:0000313" key="2">
    <source>
        <dbReference type="EnsemblPlants" id="ORUFI03G14750.1"/>
    </source>
</evidence>
<reference evidence="2" key="2">
    <citation type="submission" date="2015-06" db="UniProtKB">
        <authorList>
            <consortium name="EnsemblPlants"/>
        </authorList>
    </citation>
    <scope>IDENTIFICATION</scope>
</reference>
<reference evidence="3" key="1">
    <citation type="submission" date="2013-06" db="EMBL/GenBank/DDBJ databases">
        <authorList>
            <person name="Zhao Q."/>
        </authorList>
    </citation>
    <scope>NUCLEOTIDE SEQUENCE</scope>
    <source>
        <strain evidence="3">cv. W1943</strain>
    </source>
</reference>
<proteinExistence type="predicted"/>
<name>A0A0E0NTV7_ORYRU</name>
<accession>A0A0E0NTV7</accession>
<dbReference type="Gramene" id="ORUFI03G14750.1">
    <property type="protein sequence ID" value="ORUFI03G14750.1"/>
    <property type="gene ID" value="ORUFI03G14750"/>
</dbReference>
<keyword evidence="3" id="KW-1185">Reference proteome</keyword>
<sequence>MSRLVTFKRRALIADGDDYRSWSCDLKDRIFFLCWCRTRWFAPCEDGGCLGSPGGAASYSGGGGPGSLGAGALCGGSGLEISGDVAPSDNLSSPSVAALCGSLQTPGVVASCDSLGALRTTAPCADQQEEGKPKVTRSGPHHGKWPSGKVALGPVPSGRCVTAGTRV</sequence>
<dbReference type="STRING" id="4529.A0A0E0NTV7"/>
<dbReference type="EnsemblPlants" id="ORUFI03G14750.1">
    <property type="protein sequence ID" value="ORUFI03G14750.1"/>
    <property type="gene ID" value="ORUFI03G14750"/>
</dbReference>
<dbReference type="Proteomes" id="UP000008022">
    <property type="component" value="Unassembled WGS sequence"/>
</dbReference>
<feature type="region of interest" description="Disordered" evidence="1">
    <location>
        <begin position="123"/>
        <end position="151"/>
    </location>
</feature>
<dbReference type="HOGENOM" id="CLU_1818789_0_0_1"/>
<organism evidence="2 3">
    <name type="scientific">Oryza rufipogon</name>
    <name type="common">Brownbeard rice</name>
    <name type="synonym">Asian wild rice</name>
    <dbReference type="NCBI Taxonomy" id="4529"/>
    <lineage>
        <taxon>Eukaryota</taxon>
        <taxon>Viridiplantae</taxon>
        <taxon>Streptophyta</taxon>
        <taxon>Embryophyta</taxon>
        <taxon>Tracheophyta</taxon>
        <taxon>Spermatophyta</taxon>
        <taxon>Magnoliopsida</taxon>
        <taxon>Liliopsida</taxon>
        <taxon>Poales</taxon>
        <taxon>Poaceae</taxon>
        <taxon>BOP clade</taxon>
        <taxon>Oryzoideae</taxon>
        <taxon>Oryzeae</taxon>
        <taxon>Oryzinae</taxon>
        <taxon>Oryza</taxon>
    </lineage>
</organism>